<evidence type="ECO:0000313" key="3">
    <source>
        <dbReference type="Proteomes" id="UP000812013"/>
    </source>
</evidence>
<feature type="compositionally biased region" description="Low complexity" evidence="1">
    <location>
        <begin position="1"/>
        <end position="16"/>
    </location>
</feature>
<proteinExistence type="predicted"/>
<evidence type="ECO:0000313" key="2">
    <source>
        <dbReference type="EMBL" id="MBW5482948.1"/>
    </source>
</evidence>
<reference evidence="2 3" key="1">
    <citation type="submission" date="2019-12" db="EMBL/GenBank/DDBJ databases">
        <title>Genome sequence of Streptomyces bambusae.</title>
        <authorList>
            <person name="Bansal K."/>
            <person name="Choksket S."/>
            <person name="Korpole S."/>
            <person name="Patil P.B."/>
        </authorList>
    </citation>
    <scope>NUCLEOTIDE SEQUENCE [LARGE SCALE GENOMIC DNA]</scope>
    <source>
        <strain evidence="2 3">SK60</strain>
    </source>
</reference>
<accession>A0ABS6Z599</accession>
<gene>
    <name evidence="2" type="ORF">GPJ59_13925</name>
</gene>
<dbReference type="EMBL" id="WTFF01000080">
    <property type="protein sequence ID" value="MBW5482948.1"/>
    <property type="molecule type" value="Genomic_DNA"/>
</dbReference>
<feature type="compositionally biased region" description="Basic and acidic residues" evidence="1">
    <location>
        <begin position="47"/>
        <end position="74"/>
    </location>
</feature>
<feature type="non-terminal residue" evidence="2">
    <location>
        <position position="74"/>
    </location>
</feature>
<feature type="region of interest" description="Disordered" evidence="1">
    <location>
        <begin position="1"/>
        <end position="74"/>
    </location>
</feature>
<sequence>MDRTTQGQTGPQEQPEAAGTPGPAARVVRLTTGEYTVTVNPVDGSEIEARRPGDGSDRRPDRRDAASRAEHATA</sequence>
<comment type="caution">
    <text evidence="2">The sequence shown here is derived from an EMBL/GenBank/DDBJ whole genome shotgun (WGS) entry which is preliminary data.</text>
</comment>
<keyword evidence="3" id="KW-1185">Reference proteome</keyword>
<name>A0ABS6Z599_9ACTN</name>
<evidence type="ECO:0000256" key="1">
    <source>
        <dbReference type="SAM" id="MobiDB-lite"/>
    </source>
</evidence>
<dbReference type="Proteomes" id="UP000812013">
    <property type="component" value="Unassembled WGS sequence"/>
</dbReference>
<dbReference type="RefSeq" id="WP_219667412.1">
    <property type="nucleotide sequence ID" value="NZ_WTFF01000080.1"/>
</dbReference>
<organism evidence="2 3">
    <name type="scientific">Streptomyces bambusae</name>
    <dbReference type="NCBI Taxonomy" id="1550616"/>
    <lineage>
        <taxon>Bacteria</taxon>
        <taxon>Bacillati</taxon>
        <taxon>Actinomycetota</taxon>
        <taxon>Actinomycetes</taxon>
        <taxon>Kitasatosporales</taxon>
        <taxon>Streptomycetaceae</taxon>
        <taxon>Streptomyces</taxon>
    </lineage>
</organism>
<protein>
    <submittedName>
        <fullName evidence="2">Uncharacterized protein</fullName>
    </submittedName>
</protein>